<keyword evidence="4" id="KW-1185">Reference proteome</keyword>
<dbReference type="CDD" id="cd01983">
    <property type="entry name" value="SIMIBI"/>
    <property type="match status" value="1"/>
</dbReference>
<gene>
    <name evidence="3" type="ordered locus">Spirs_0439</name>
</gene>
<organism evidence="3 4">
    <name type="scientific">Sediminispirochaeta smaragdinae (strain DSM 11293 / JCM 15392 / SEBR 4228)</name>
    <name type="common">Spirochaeta smaragdinae</name>
    <dbReference type="NCBI Taxonomy" id="573413"/>
    <lineage>
        <taxon>Bacteria</taxon>
        <taxon>Pseudomonadati</taxon>
        <taxon>Spirochaetota</taxon>
        <taxon>Spirochaetia</taxon>
        <taxon>Spirochaetales</taxon>
        <taxon>Spirochaetaceae</taxon>
        <taxon>Sediminispirochaeta</taxon>
    </lineage>
</organism>
<dbReference type="Proteomes" id="UP000002318">
    <property type="component" value="Chromosome"/>
</dbReference>
<feature type="domain" description="AAA" evidence="1">
    <location>
        <begin position="40"/>
        <end position="171"/>
    </location>
</feature>
<dbReference type="HOGENOM" id="CLU_041527_0_1_12"/>
<dbReference type="RefSeq" id="WP_013253050.1">
    <property type="nucleotide sequence ID" value="NC_014364.1"/>
</dbReference>
<evidence type="ECO:0000313" key="4">
    <source>
        <dbReference type="Proteomes" id="UP000002318"/>
    </source>
</evidence>
<sequence length="394" mass="46852">MDIQELLFQYNPWWVGTFSTEGFINRTSYFEKLKKQIDSKPIIFLTGLRRVGKTTLMKILIDYMIKSGIDENHIFYVSLDDYSLSKMLLSEILIEYRKIHKLSFDEKIYVFFDEITYKDDYHQQLKNIYDNQNVKLFVTSSSSSLLKDKKAFLTGRALTYEVKPLDFNEYLKFKGIEIKGSETYLFDSYFRDYMKEGGMPENVLKPSREYLMNLIDDIIQKDITAFNGLRNHQIVREYYTLLMERSGKQLSINKIANILKLSVDTARRYLGYFENTFLVHLLPRYGKTNERLLSAKKLYACDLGIKHLFIGDRDLGSYFENYIYLKMKNNKELFYVYENGYEIDFITDDKILIESKYNSEIKGKQKILFDEFDAKEKYVIDSVKKLKILEDFEK</sequence>
<dbReference type="Pfam" id="PF13173">
    <property type="entry name" value="AAA_14"/>
    <property type="match status" value="1"/>
</dbReference>
<protein>
    <submittedName>
        <fullName evidence="3">ATPase</fullName>
    </submittedName>
</protein>
<accession>E1RB56</accession>
<dbReference type="eggNOG" id="COG1373">
    <property type="taxonomic scope" value="Bacteria"/>
</dbReference>
<dbReference type="STRING" id="573413.Spirs_0439"/>
<dbReference type="OrthoDB" id="9801684at2"/>
<dbReference type="PANTHER" id="PTHR33295:SF18">
    <property type="entry name" value="AAA+ ATPASE DOMAIN-CONTAINING PROTEIN"/>
    <property type="match status" value="1"/>
</dbReference>
<dbReference type="AlphaFoldDB" id="E1RB56"/>
<evidence type="ECO:0000259" key="2">
    <source>
        <dbReference type="Pfam" id="PF13635"/>
    </source>
</evidence>
<dbReference type="EMBL" id="CP002116">
    <property type="protein sequence ID" value="ADK79586.1"/>
    <property type="molecule type" value="Genomic_DNA"/>
</dbReference>
<evidence type="ECO:0000259" key="1">
    <source>
        <dbReference type="Pfam" id="PF13173"/>
    </source>
</evidence>
<dbReference type="InterPro" id="IPR027417">
    <property type="entry name" value="P-loop_NTPase"/>
</dbReference>
<dbReference type="KEGG" id="ssm:Spirs_0439"/>
<proteinExistence type="predicted"/>
<name>E1RB56_SEDSS</name>
<dbReference type="InterPro" id="IPR025420">
    <property type="entry name" value="DUF4143"/>
</dbReference>
<dbReference type="PANTHER" id="PTHR33295">
    <property type="entry name" value="ATPASE"/>
    <property type="match status" value="1"/>
</dbReference>
<dbReference type="InterPro" id="IPR041682">
    <property type="entry name" value="AAA_14"/>
</dbReference>
<feature type="domain" description="DUF4143" evidence="2">
    <location>
        <begin position="220"/>
        <end position="358"/>
    </location>
</feature>
<reference evidence="3 4" key="1">
    <citation type="journal article" date="2010" name="Stand. Genomic Sci.">
        <title>Complete genome sequence of Spirochaeta smaragdinae type strain (SEBR 4228).</title>
        <authorList>
            <person name="Mavromatis K."/>
            <person name="Yasawong M."/>
            <person name="Chertkov O."/>
            <person name="Lapidus A."/>
            <person name="Lucas S."/>
            <person name="Nolan M."/>
            <person name="Del Rio T.G."/>
            <person name="Tice H."/>
            <person name="Cheng J.F."/>
            <person name="Pitluck S."/>
            <person name="Liolios K."/>
            <person name="Ivanova N."/>
            <person name="Tapia R."/>
            <person name="Han C."/>
            <person name="Bruce D."/>
            <person name="Goodwin L."/>
            <person name="Pati A."/>
            <person name="Chen A."/>
            <person name="Palaniappan K."/>
            <person name="Land M."/>
            <person name="Hauser L."/>
            <person name="Chang Y.J."/>
            <person name="Jeffries C.D."/>
            <person name="Detter J.C."/>
            <person name="Rohde M."/>
            <person name="Brambilla E."/>
            <person name="Spring S."/>
            <person name="Goker M."/>
            <person name="Sikorski J."/>
            <person name="Woyke T."/>
            <person name="Bristow J."/>
            <person name="Eisen J.A."/>
            <person name="Markowitz V."/>
            <person name="Hugenholtz P."/>
            <person name="Klenk H.P."/>
            <person name="Kyrpides N.C."/>
        </authorList>
    </citation>
    <scope>NUCLEOTIDE SEQUENCE [LARGE SCALE GENOMIC DNA]</scope>
    <source>
        <strain evidence="4">DSM 11293 / JCM 15392 / SEBR 4228</strain>
    </source>
</reference>
<dbReference type="SUPFAM" id="SSF52540">
    <property type="entry name" value="P-loop containing nucleoside triphosphate hydrolases"/>
    <property type="match status" value="1"/>
</dbReference>
<evidence type="ECO:0000313" key="3">
    <source>
        <dbReference type="EMBL" id="ADK79586.1"/>
    </source>
</evidence>
<dbReference type="Pfam" id="PF13635">
    <property type="entry name" value="DUF4143"/>
    <property type="match status" value="1"/>
</dbReference>
<dbReference type="Gene3D" id="3.40.50.300">
    <property type="entry name" value="P-loop containing nucleotide triphosphate hydrolases"/>
    <property type="match status" value="1"/>
</dbReference>